<evidence type="ECO:0000256" key="2">
    <source>
        <dbReference type="SAM" id="Phobius"/>
    </source>
</evidence>
<evidence type="ECO:0000313" key="6">
    <source>
        <dbReference type="EMBL" id="TFW11528.1"/>
    </source>
</evidence>
<evidence type="ECO:0000313" key="7">
    <source>
        <dbReference type="Proteomes" id="UP000298438"/>
    </source>
</evidence>
<keyword evidence="3" id="KW-0732">Signal</keyword>
<feature type="transmembrane region" description="Helical" evidence="2">
    <location>
        <begin position="50"/>
        <end position="71"/>
    </location>
</feature>
<keyword evidence="2" id="KW-0812">Transmembrane</keyword>
<feature type="domain" description="Type VI lipase adapter protein Tla3 N-terminal" evidence="4">
    <location>
        <begin position="106"/>
        <end position="265"/>
    </location>
</feature>
<comment type="caution">
    <text evidence="6">The sequence shown here is derived from an EMBL/GenBank/DDBJ whole genome shotgun (WGS) entry which is preliminary data.</text>
</comment>
<feature type="signal peptide" evidence="3">
    <location>
        <begin position="1"/>
        <end position="34"/>
    </location>
</feature>
<feature type="chain" id="PRO_5021396969" evidence="3">
    <location>
        <begin position="35"/>
        <end position="590"/>
    </location>
</feature>
<evidence type="ECO:0000259" key="4">
    <source>
        <dbReference type="Pfam" id="PF11394"/>
    </source>
</evidence>
<feature type="domain" description="Type VI lipase adapter protein Tla3 C-terminal" evidence="5">
    <location>
        <begin position="414"/>
        <end position="554"/>
    </location>
</feature>
<dbReference type="Pfam" id="PF20995">
    <property type="entry name" value="Tla3_C"/>
    <property type="match status" value="1"/>
</dbReference>
<dbReference type="Proteomes" id="UP000298438">
    <property type="component" value="Unassembled WGS sequence"/>
</dbReference>
<dbReference type="InterPro" id="IPR021531">
    <property type="entry name" value="Tla3_N"/>
</dbReference>
<dbReference type="OrthoDB" id="8837296at2"/>
<proteinExistence type="predicted"/>
<sequence>MNINRKTRHGNGRPRIHRIALALVLAFASFIAFARDGLAAHNQPETSMNKVWWFFAVALGIGALLGGRWLLAARETSTRQAQAAAAAEAMRLQRSLAHTENGRREYVLEVISLGVTLDKYRQGKLWDVLQTATPYTSIREQDPKKYPWLNNDKLGTSGSRSGDTLENGAAYTLSEWGVPVFNARPPSMSDDQDGPQSPDMGLANSAVSSGMASLLFVAGPRRFAERPDRILEDVFDFFDTHPDIPYVVLNSDDDLALRELSQASGSPPLVKTGYYVPEMPDSSALLVLARRERVDPVRPFAYDDIDDLRLGVEVLNRDGVARRLYLGYLDLKKTVPRPKEPAWRTERTVTVAEWLDFAAKFAVRPDIRGTGPTSFLDREFKAKHLPPLDWKSTPWFPVPWSKTQLADFDKLPTLGFVHRPVFIKMTDEHGKPLARRDAREKALFKGLQEALHTLPEGERAKGPARVIAATNNQTEQLIALERVLHEYAAQGGPEIDSGKLDQFINIDRRLGNTGAATLFMEMAIGVMGSYRAGGPSLAINLRDPHEASLVFISPPSEEKRKSQEHARGGDVFRSIKSMAIDPANYAESTH</sequence>
<evidence type="ECO:0000259" key="5">
    <source>
        <dbReference type="Pfam" id="PF20995"/>
    </source>
</evidence>
<keyword evidence="2" id="KW-0472">Membrane</keyword>
<evidence type="ECO:0000256" key="1">
    <source>
        <dbReference type="SAM" id="MobiDB-lite"/>
    </source>
</evidence>
<accession>A0A4Y9RW58</accession>
<organism evidence="6 7">
    <name type="scientific">Zemynaea arenosa</name>
    <dbReference type="NCBI Taxonomy" id="2561931"/>
    <lineage>
        <taxon>Bacteria</taxon>
        <taxon>Pseudomonadati</taxon>
        <taxon>Pseudomonadota</taxon>
        <taxon>Betaproteobacteria</taxon>
        <taxon>Burkholderiales</taxon>
        <taxon>Oxalobacteraceae</taxon>
        <taxon>Telluria group</taxon>
        <taxon>Zemynaea</taxon>
    </lineage>
</organism>
<dbReference type="AlphaFoldDB" id="A0A4Y9RW58"/>
<gene>
    <name evidence="6" type="ORF">E4L96_20970</name>
</gene>
<keyword evidence="7" id="KW-1185">Reference proteome</keyword>
<protein>
    <submittedName>
        <fullName evidence="6">DUF2875 domain-containing protein</fullName>
    </submittedName>
</protein>
<dbReference type="Pfam" id="PF11394">
    <property type="entry name" value="Tla3_N"/>
    <property type="match status" value="1"/>
</dbReference>
<dbReference type="InterPro" id="IPR048303">
    <property type="entry name" value="Tla3_C"/>
</dbReference>
<reference evidence="6 7" key="1">
    <citation type="submission" date="2019-03" db="EMBL/GenBank/DDBJ databases">
        <title>Draft Genome Sequence of Massilia arenosa sp. nov., a Novel Massilia Species Isolated from a Sandy-loam Maize Soil.</title>
        <authorList>
            <person name="Raths R."/>
            <person name="Peta V."/>
            <person name="Bucking H."/>
        </authorList>
    </citation>
    <scope>NUCLEOTIDE SEQUENCE [LARGE SCALE GENOMIC DNA]</scope>
    <source>
        <strain evidence="6 7">MC02</strain>
    </source>
</reference>
<feature type="region of interest" description="Disordered" evidence="1">
    <location>
        <begin position="184"/>
        <end position="203"/>
    </location>
</feature>
<dbReference type="EMBL" id="SPVF01000257">
    <property type="protein sequence ID" value="TFW11528.1"/>
    <property type="molecule type" value="Genomic_DNA"/>
</dbReference>
<name>A0A4Y9RW58_9BURK</name>
<evidence type="ECO:0000256" key="3">
    <source>
        <dbReference type="SAM" id="SignalP"/>
    </source>
</evidence>
<keyword evidence="2" id="KW-1133">Transmembrane helix</keyword>